<dbReference type="GO" id="GO:0015743">
    <property type="term" value="P:malate transport"/>
    <property type="evidence" value="ECO:0007669"/>
    <property type="project" value="InterPro"/>
</dbReference>
<gene>
    <name evidence="10" type="ORF">GH714_009913</name>
</gene>
<feature type="transmembrane region" description="Helical" evidence="9">
    <location>
        <begin position="47"/>
        <end position="66"/>
    </location>
</feature>
<feature type="transmembrane region" description="Helical" evidence="9">
    <location>
        <begin position="189"/>
        <end position="211"/>
    </location>
</feature>
<accession>A0A6A6NCY1</accession>
<dbReference type="InterPro" id="IPR020966">
    <property type="entry name" value="ALMT"/>
</dbReference>
<dbReference type="GO" id="GO:0034220">
    <property type="term" value="P:monoatomic ion transmembrane transport"/>
    <property type="evidence" value="ECO:0007669"/>
    <property type="project" value="UniProtKB-KW"/>
</dbReference>
<protein>
    <recommendedName>
        <fullName evidence="12">Aluminum-activated malate transporter</fullName>
    </recommendedName>
</protein>
<evidence type="ECO:0000256" key="8">
    <source>
        <dbReference type="ARBA" id="ARBA00023303"/>
    </source>
</evidence>
<keyword evidence="11" id="KW-1185">Reference proteome</keyword>
<keyword evidence="5 9" id="KW-1133">Transmembrane helix</keyword>
<feature type="transmembrane region" description="Helical" evidence="9">
    <location>
        <begin position="131"/>
        <end position="150"/>
    </location>
</feature>
<evidence type="ECO:0000313" key="11">
    <source>
        <dbReference type="Proteomes" id="UP000467840"/>
    </source>
</evidence>
<evidence type="ECO:0008006" key="12">
    <source>
        <dbReference type="Google" id="ProtNLM"/>
    </source>
</evidence>
<sequence>MATSNQENAGTSIFGYHQFQWLGLPAKSVMELAREAKKLGRDDPRRITHSLKAGLSLVLVSLFYHVDPLYSSFGDNTTWAVMTAVVIFEFSVGKSNTWEKCKQDISNIGSWYSEPWSSRLANLFGNTGEPIVIDIFVFAVAAMVTFARFFPRFKARCDYGLLIFILTFSLLSVSSHREDKMVKMALERLSTIALGCCTTILVSICICPVWIGEDLHNLIALNIEKLENFLQGFGGEYCGVYQEGLPSNDRSFLQGYKSVLNSQSSEENMANLARWEPAHGRFRFFHPWKQYLKIGSLTRLCAIKIDVLNNYLNPQIQTPLEIRSEIKEQCMTISLECGKALKESSASIRRMIRADTAHLHIGNSKAAAENLKILFKTGLWKEADLLEIAPATTVACLLLEVVLCTERIVDAVQELASLAGFKSIESSGSIEQLQRSSQQIHSIDAQNHEITIGE</sequence>
<dbReference type="GO" id="GO:0016020">
    <property type="term" value="C:membrane"/>
    <property type="evidence" value="ECO:0007669"/>
    <property type="project" value="UniProtKB-SubCell"/>
</dbReference>
<evidence type="ECO:0000256" key="4">
    <source>
        <dbReference type="ARBA" id="ARBA00022692"/>
    </source>
</evidence>
<evidence type="ECO:0000256" key="5">
    <source>
        <dbReference type="ARBA" id="ARBA00022989"/>
    </source>
</evidence>
<evidence type="ECO:0000256" key="7">
    <source>
        <dbReference type="ARBA" id="ARBA00023136"/>
    </source>
</evidence>
<dbReference type="AlphaFoldDB" id="A0A6A6NCY1"/>
<dbReference type="EMBL" id="JAAGAX010000002">
    <property type="protein sequence ID" value="KAF2322269.1"/>
    <property type="molecule type" value="Genomic_DNA"/>
</dbReference>
<evidence type="ECO:0000313" key="10">
    <source>
        <dbReference type="EMBL" id="KAF2322269.1"/>
    </source>
</evidence>
<reference evidence="10 11" key="1">
    <citation type="journal article" date="2020" name="Mol. Plant">
        <title>The Chromosome-Based Rubber Tree Genome Provides New Insights into Spurge Genome Evolution and Rubber Biosynthesis.</title>
        <authorList>
            <person name="Liu J."/>
            <person name="Shi C."/>
            <person name="Shi C.C."/>
            <person name="Li W."/>
            <person name="Zhang Q.J."/>
            <person name="Zhang Y."/>
            <person name="Li K."/>
            <person name="Lu H.F."/>
            <person name="Shi C."/>
            <person name="Zhu S.T."/>
            <person name="Xiao Z.Y."/>
            <person name="Nan H."/>
            <person name="Yue Y."/>
            <person name="Zhu X.G."/>
            <person name="Wu Y."/>
            <person name="Hong X.N."/>
            <person name="Fan G.Y."/>
            <person name="Tong Y."/>
            <person name="Zhang D."/>
            <person name="Mao C.L."/>
            <person name="Liu Y.L."/>
            <person name="Hao S.J."/>
            <person name="Liu W.Q."/>
            <person name="Lv M.Q."/>
            <person name="Zhang H.B."/>
            <person name="Liu Y."/>
            <person name="Hu-Tang G.R."/>
            <person name="Wang J.P."/>
            <person name="Wang J.H."/>
            <person name="Sun Y.H."/>
            <person name="Ni S.B."/>
            <person name="Chen W.B."/>
            <person name="Zhang X.C."/>
            <person name="Jiao Y.N."/>
            <person name="Eichler E.E."/>
            <person name="Li G.H."/>
            <person name="Liu X."/>
            <person name="Gao L.Z."/>
        </authorList>
    </citation>
    <scope>NUCLEOTIDE SEQUENCE [LARGE SCALE GENOMIC DNA]</scope>
    <source>
        <strain evidence="11">cv. GT1</strain>
        <tissue evidence="10">Leaf</tissue>
    </source>
</reference>
<dbReference type="PANTHER" id="PTHR31086">
    <property type="entry name" value="ALUMINUM-ACTIVATED MALATE TRANSPORTER 10"/>
    <property type="match status" value="1"/>
</dbReference>
<comment type="subcellular location">
    <subcellularLocation>
        <location evidence="1">Membrane</location>
        <topology evidence="1">Multi-pass membrane protein</topology>
    </subcellularLocation>
</comment>
<organism evidence="10 11">
    <name type="scientific">Hevea brasiliensis</name>
    <name type="common">Para rubber tree</name>
    <name type="synonym">Siphonia brasiliensis</name>
    <dbReference type="NCBI Taxonomy" id="3981"/>
    <lineage>
        <taxon>Eukaryota</taxon>
        <taxon>Viridiplantae</taxon>
        <taxon>Streptophyta</taxon>
        <taxon>Embryophyta</taxon>
        <taxon>Tracheophyta</taxon>
        <taxon>Spermatophyta</taxon>
        <taxon>Magnoliopsida</taxon>
        <taxon>eudicotyledons</taxon>
        <taxon>Gunneridae</taxon>
        <taxon>Pentapetalae</taxon>
        <taxon>rosids</taxon>
        <taxon>fabids</taxon>
        <taxon>Malpighiales</taxon>
        <taxon>Euphorbiaceae</taxon>
        <taxon>Crotonoideae</taxon>
        <taxon>Micrandreae</taxon>
        <taxon>Hevea</taxon>
    </lineage>
</organism>
<proteinExistence type="inferred from homology"/>
<feature type="transmembrane region" description="Helical" evidence="9">
    <location>
        <begin position="159"/>
        <end position="177"/>
    </location>
</feature>
<comment type="caution">
    <text evidence="10">The sequence shown here is derived from an EMBL/GenBank/DDBJ whole genome shotgun (WGS) entry which is preliminary data.</text>
</comment>
<dbReference type="Pfam" id="PF11744">
    <property type="entry name" value="ALMT"/>
    <property type="match status" value="1"/>
</dbReference>
<keyword evidence="8" id="KW-0407">Ion channel</keyword>
<dbReference type="Proteomes" id="UP000467840">
    <property type="component" value="Chromosome 11"/>
</dbReference>
<comment type="similarity">
    <text evidence="2">Belongs to the aromatic acid exporter (TC 2.A.85) family.</text>
</comment>
<evidence type="ECO:0000256" key="1">
    <source>
        <dbReference type="ARBA" id="ARBA00004141"/>
    </source>
</evidence>
<keyword evidence="4 9" id="KW-0812">Transmembrane</keyword>
<evidence type="ECO:0000256" key="2">
    <source>
        <dbReference type="ARBA" id="ARBA00007079"/>
    </source>
</evidence>
<keyword evidence="6" id="KW-0406">Ion transport</keyword>
<evidence type="ECO:0000256" key="9">
    <source>
        <dbReference type="SAM" id="Phobius"/>
    </source>
</evidence>
<name>A0A6A6NCY1_HEVBR</name>
<evidence type="ECO:0000256" key="6">
    <source>
        <dbReference type="ARBA" id="ARBA00023065"/>
    </source>
</evidence>
<evidence type="ECO:0000256" key="3">
    <source>
        <dbReference type="ARBA" id="ARBA00022448"/>
    </source>
</evidence>
<keyword evidence="3" id="KW-0813">Transport</keyword>
<keyword evidence="7 9" id="KW-0472">Membrane</keyword>